<dbReference type="SUPFAM" id="SSF48452">
    <property type="entry name" value="TPR-like"/>
    <property type="match status" value="1"/>
</dbReference>
<feature type="region of interest" description="Disordered" evidence="9">
    <location>
        <begin position="292"/>
        <end position="320"/>
    </location>
</feature>
<dbReference type="GO" id="GO:0016192">
    <property type="term" value="P:vesicle-mediated transport"/>
    <property type="evidence" value="ECO:0007669"/>
    <property type="project" value="UniProtKB-KW"/>
</dbReference>
<dbReference type="Proteomes" id="UP000091820">
    <property type="component" value="Unassembled WGS sequence"/>
</dbReference>
<organism evidence="10 11">
    <name type="scientific">Glossina brevipalpis</name>
    <dbReference type="NCBI Taxonomy" id="37001"/>
    <lineage>
        <taxon>Eukaryota</taxon>
        <taxon>Metazoa</taxon>
        <taxon>Ecdysozoa</taxon>
        <taxon>Arthropoda</taxon>
        <taxon>Hexapoda</taxon>
        <taxon>Insecta</taxon>
        <taxon>Pterygota</taxon>
        <taxon>Neoptera</taxon>
        <taxon>Endopterygota</taxon>
        <taxon>Diptera</taxon>
        <taxon>Brachycera</taxon>
        <taxon>Muscomorpha</taxon>
        <taxon>Hippoboscoidea</taxon>
        <taxon>Glossinidae</taxon>
        <taxon>Glossina</taxon>
    </lineage>
</organism>
<dbReference type="FunFam" id="1.25.40.10:FF:000477">
    <property type="entry name" value="gamma-soluble NSF attachment protein"/>
    <property type="match status" value="1"/>
</dbReference>
<comment type="subcellular location">
    <subcellularLocation>
        <location evidence="1">Membrane</location>
        <topology evidence="1">Peripheral membrane protein</topology>
    </subcellularLocation>
</comment>
<evidence type="ECO:0000256" key="8">
    <source>
        <dbReference type="ARBA" id="ARBA00042485"/>
    </source>
</evidence>
<proteinExistence type="inferred from homology"/>
<name>A0A1A9WP66_9MUSC</name>
<sequence>MNTAKIEEGRELVRQAEKCMKTSLLKWRPEYDLAADYYTKAATAFRIGKSYDQSKDSLLKAVDCYKHNTAWFHAARCYEQIILICKETNNLLQIEEYANKAANLYQQHGSPEAAAAALDKAAKVVEQKHPDMALRFYQHALEVSMIEDSSRSAIEYCSKVSRILVKLRMYDQAADALRREIGLNQQCESYGQIGRLAVVLVMVQLARGDQVAAEKAFKEWGNCCDAREVQTLEMLLQAYDDEDPDTAMRALSSPFIKHMDVEYALLAREVPLPQGMQAASKADVIKNATASYTSPNADVSQSHGGAGDAANEEDEEGGLC</sequence>
<evidence type="ECO:0000256" key="6">
    <source>
        <dbReference type="ARBA" id="ARBA00023136"/>
    </source>
</evidence>
<evidence type="ECO:0000256" key="2">
    <source>
        <dbReference type="ARBA" id="ARBA00010050"/>
    </source>
</evidence>
<evidence type="ECO:0000313" key="11">
    <source>
        <dbReference type="Proteomes" id="UP000091820"/>
    </source>
</evidence>
<dbReference type="Gene3D" id="1.25.40.10">
    <property type="entry name" value="Tetratricopeptide repeat domain"/>
    <property type="match status" value="1"/>
</dbReference>
<dbReference type="VEuPathDB" id="VectorBase:GBRI026813"/>
<dbReference type="GO" id="GO:0005774">
    <property type="term" value="C:vacuolar membrane"/>
    <property type="evidence" value="ECO:0007669"/>
    <property type="project" value="TreeGrafter"/>
</dbReference>
<keyword evidence="4" id="KW-0931">ER-Golgi transport</keyword>
<evidence type="ECO:0000256" key="9">
    <source>
        <dbReference type="SAM" id="MobiDB-lite"/>
    </source>
</evidence>
<dbReference type="EnsemblMetazoa" id="GBRI026813-RA">
    <property type="protein sequence ID" value="GBRI026813-PA"/>
    <property type="gene ID" value="GBRI026813"/>
</dbReference>
<evidence type="ECO:0000256" key="1">
    <source>
        <dbReference type="ARBA" id="ARBA00004170"/>
    </source>
</evidence>
<evidence type="ECO:0000313" key="10">
    <source>
        <dbReference type="EnsemblMetazoa" id="GBRI026813-PA"/>
    </source>
</evidence>
<evidence type="ECO:0000256" key="3">
    <source>
        <dbReference type="ARBA" id="ARBA00022448"/>
    </source>
</evidence>
<evidence type="ECO:0000256" key="4">
    <source>
        <dbReference type="ARBA" id="ARBA00022892"/>
    </source>
</evidence>
<dbReference type="GO" id="GO:0006886">
    <property type="term" value="P:intracellular protein transport"/>
    <property type="evidence" value="ECO:0007669"/>
    <property type="project" value="InterPro"/>
</dbReference>
<dbReference type="InterPro" id="IPR011990">
    <property type="entry name" value="TPR-like_helical_dom_sf"/>
</dbReference>
<accession>A0A1A9WP66</accession>
<protein>
    <recommendedName>
        <fullName evidence="7">Gamma-soluble NSF attachment protein</fullName>
    </recommendedName>
    <alternativeName>
        <fullName evidence="8">N-ethylmaleimide-sensitive factor attachment protein gamma</fullName>
    </alternativeName>
</protein>
<dbReference type="STRING" id="37001.A0A1A9WP66"/>
<dbReference type="Pfam" id="PF14938">
    <property type="entry name" value="SNAP"/>
    <property type="match status" value="1"/>
</dbReference>
<comment type="similarity">
    <text evidence="2">Belongs to the SNAP family.</text>
</comment>
<dbReference type="GO" id="GO:0019905">
    <property type="term" value="F:syntaxin binding"/>
    <property type="evidence" value="ECO:0007669"/>
    <property type="project" value="TreeGrafter"/>
</dbReference>
<keyword evidence="3" id="KW-0813">Transport</keyword>
<dbReference type="InterPro" id="IPR000744">
    <property type="entry name" value="NSF_attach"/>
</dbReference>
<evidence type="ECO:0000256" key="5">
    <source>
        <dbReference type="ARBA" id="ARBA00022927"/>
    </source>
</evidence>
<feature type="compositionally biased region" description="Acidic residues" evidence="9">
    <location>
        <begin position="310"/>
        <end position="320"/>
    </location>
</feature>
<reference evidence="11" key="1">
    <citation type="submission" date="2014-03" db="EMBL/GenBank/DDBJ databases">
        <authorList>
            <person name="Aksoy S."/>
            <person name="Warren W."/>
            <person name="Wilson R.K."/>
        </authorList>
    </citation>
    <scope>NUCLEOTIDE SEQUENCE [LARGE SCALE GENOMIC DNA]</scope>
    <source>
        <strain evidence="11">IAEA</strain>
    </source>
</reference>
<keyword evidence="6" id="KW-0472">Membrane</keyword>
<dbReference type="PANTHER" id="PTHR13768">
    <property type="entry name" value="SOLUBLE NSF ATTACHMENT PROTEIN SNAP"/>
    <property type="match status" value="1"/>
</dbReference>
<keyword evidence="5" id="KW-0653">Protein transport</keyword>
<feature type="compositionally biased region" description="Polar residues" evidence="9">
    <location>
        <begin position="292"/>
        <end position="303"/>
    </location>
</feature>
<dbReference type="AlphaFoldDB" id="A0A1A9WP66"/>
<dbReference type="PANTHER" id="PTHR13768:SF2">
    <property type="entry name" value="GAMMA-SOLUBLE NSF ATTACHMENT PROTEIN"/>
    <property type="match status" value="1"/>
</dbReference>
<dbReference type="GO" id="GO:0031201">
    <property type="term" value="C:SNARE complex"/>
    <property type="evidence" value="ECO:0007669"/>
    <property type="project" value="TreeGrafter"/>
</dbReference>
<dbReference type="GO" id="GO:0005483">
    <property type="term" value="F:soluble NSF attachment protein activity"/>
    <property type="evidence" value="ECO:0007669"/>
    <property type="project" value="TreeGrafter"/>
</dbReference>
<keyword evidence="11" id="KW-1185">Reference proteome</keyword>
<evidence type="ECO:0000256" key="7">
    <source>
        <dbReference type="ARBA" id="ARBA00040047"/>
    </source>
</evidence>
<reference evidence="10" key="2">
    <citation type="submission" date="2020-05" db="UniProtKB">
        <authorList>
            <consortium name="EnsemblMetazoa"/>
        </authorList>
    </citation>
    <scope>IDENTIFICATION</scope>
    <source>
        <strain evidence="10">IAEA</strain>
    </source>
</reference>